<dbReference type="NCBIfam" id="NF040713">
    <property type="entry name" value="ZapE"/>
    <property type="match status" value="1"/>
</dbReference>
<dbReference type="InterPro" id="IPR027417">
    <property type="entry name" value="P-loop_NTPase"/>
</dbReference>
<evidence type="ECO:0000313" key="3">
    <source>
        <dbReference type="EMBL" id="GHA99638.1"/>
    </source>
</evidence>
<gene>
    <name evidence="3" type="ORF">GCM10009069_23050</name>
</gene>
<keyword evidence="3" id="KW-0132">Cell division</keyword>
<protein>
    <submittedName>
        <fullName evidence="3">Cell division protein ZapE</fullName>
    </submittedName>
</protein>
<comment type="caution">
    <text evidence="3">The sequence shown here is derived from an EMBL/GenBank/DDBJ whole genome shotgun (WGS) entry which is preliminary data.</text>
</comment>
<dbReference type="GO" id="GO:0016887">
    <property type="term" value="F:ATP hydrolysis activity"/>
    <property type="evidence" value="ECO:0007669"/>
    <property type="project" value="InterPro"/>
</dbReference>
<evidence type="ECO:0000313" key="4">
    <source>
        <dbReference type="Proteomes" id="UP000634004"/>
    </source>
</evidence>
<dbReference type="GO" id="GO:0005737">
    <property type="term" value="C:cytoplasm"/>
    <property type="evidence" value="ECO:0007669"/>
    <property type="project" value="TreeGrafter"/>
</dbReference>
<dbReference type="PANTHER" id="PTHR12169">
    <property type="entry name" value="ATPASE N2B"/>
    <property type="match status" value="1"/>
</dbReference>
<dbReference type="InterPro" id="IPR005654">
    <property type="entry name" value="ATPase_AFG1-like"/>
</dbReference>
<name>A0A8J3CTI7_9PROT</name>
<proteinExistence type="predicted"/>
<dbReference type="EMBL" id="BMZH01000010">
    <property type="protein sequence ID" value="GHA99638.1"/>
    <property type="molecule type" value="Genomic_DNA"/>
</dbReference>
<dbReference type="SUPFAM" id="SSF52540">
    <property type="entry name" value="P-loop containing nucleoside triphosphate hydrolases"/>
    <property type="match status" value="1"/>
</dbReference>
<dbReference type="Gene3D" id="3.40.50.300">
    <property type="entry name" value="P-loop containing nucleotide triphosphate hydrolases"/>
    <property type="match status" value="1"/>
</dbReference>
<evidence type="ECO:0000256" key="2">
    <source>
        <dbReference type="ARBA" id="ARBA00022840"/>
    </source>
</evidence>
<keyword evidence="1" id="KW-0547">Nucleotide-binding</keyword>
<keyword evidence="4" id="KW-1185">Reference proteome</keyword>
<keyword evidence="2" id="KW-0067">ATP-binding</keyword>
<sequence>MDENVTGGVSRWLNDKILSGALSEDPIQARAGRALDETLVRLSGYDPKSGFFGLFNRGPVPKGLYLWGGVGRGKSMLMDVFFRLAPIEQKKRVHFHAFMIDVHARINHWRKLDKAERRASPHHKRGDGDDPIVPVARSLAKEATLLCFDEFHVTDITDAMILARLFEALWEEGVVVVATSNRSPNDLYKNGLNRALFEPFIRMMPDHFVVFDFDGQTDHRLRQLTAAPVYYAPLGKSTDTEMDAAWSRITGNAKMRPMVLTAQGRALTIDRTGSGAARESFDKLCNRAVGAADYLAIAETFHTLMLDGVPKMDRDSRNQAKRFVSLIDALYENRTKLIVSADAQPDDLYSTGDGAFEFERTASRLIEMRSEDYLAKSRKVGDGQSQ</sequence>
<dbReference type="Proteomes" id="UP000634004">
    <property type="component" value="Unassembled WGS sequence"/>
</dbReference>
<keyword evidence="3" id="KW-0131">Cell cycle</keyword>
<accession>A0A8J3CTI7</accession>
<reference evidence="3" key="1">
    <citation type="journal article" date="2014" name="Int. J. Syst. Evol. Microbiol.">
        <title>Complete genome sequence of Corynebacterium casei LMG S-19264T (=DSM 44701T), isolated from a smear-ripened cheese.</title>
        <authorList>
            <consortium name="US DOE Joint Genome Institute (JGI-PGF)"/>
            <person name="Walter F."/>
            <person name="Albersmeier A."/>
            <person name="Kalinowski J."/>
            <person name="Ruckert C."/>
        </authorList>
    </citation>
    <scope>NUCLEOTIDE SEQUENCE</scope>
    <source>
        <strain evidence="3">KCTC 32513</strain>
    </source>
</reference>
<dbReference type="GO" id="GO:0051301">
    <property type="term" value="P:cell division"/>
    <property type="evidence" value="ECO:0007669"/>
    <property type="project" value="UniProtKB-KW"/>
</dbReference>
<dbReference type="PANTHER" id="PTHR12169:SF6">
    <property type="entry name" value="AFG1-LIKE ATPASE"/>
    <property type="match status" value="1"/>
</dbReference>
<dbReference type="GO" id="GO:0005524">
    <property type="term" value="F:ATP binding"/>
    <property type="evidence" value="ECO:0007669"/>
    <property type="project" value="UniProtKB-KW"/>
</dbReference>
<dbReference type="Pfam" id="PF03969">
    <property type="entry name" value="AFG1_ATPase"/>
    <property type="match status" value="1"/>
</dbReference>
<reference evidence="3" key="2">
    <citation type="submission" date="2020-09" db="EMBL/GenBank/DDBJ databases">
        <authorList>
            <person name="Sun Q."/>
            <person name="Kim S."/>
        </authorList>
    </citation>
    <scope>NUCLEOTIDE SEQUENCE</scope>
    <source>
        <strain evidence="3">KCTC 32513</strain>
    </source>
</reference>
<dbReference type="AlphaFoldDB" id="A0A8J3CTI7"/>
<organism evidence="3 4">
    <name type="scientific">Algimonas arctica</name>
    <dbReference type="NCBI Taxonomy" id="1479486"/>
    <lineage>
        <taxon>Bacteria</taxon>
        <taxon>Pseudomonadati</taxon>
        <taxon>Pseudomonadota</taxon>
        <taxon>Alphaproteobacteria</taxon>
        <taxon>Maricaulales</taxon>
        <taxon>Robiginitomaculaceae</taxon>
        <taxon>Algimonas</taxon>
    </lineage>
</organism>
<evidence type="ECO:0000256" key="1">
    <source>
        <dbReference type="ARBA" id="ARBA00022741"/>
    </source>
</evidence>